<dbReference type="RefSeq" id="WP_004768099.1">
    <property type="nucleotide sequence ID" value="NZ_AKWH02000052.1"/>
</dbReference>
<keyword evidence="5" id="KW-1185">Reference proteome</keyword>
<accession>A0A828Y6J6</accession>
<dbReference type="EMBL" id="AKWH02000052">
    <property type="protein sequence ID" value="EKO50755.1"/>
    <property type="molecule type" value="Genomic_DNA"/>
</dbReference>
<dbReference type="PANTHER" id="PTHR45712:SF22">
    <property type="entry name" value="INSULIN-LIKE GROWTH FACTOR-BINDING PROTEIN COMPLEX ACID LABILE SUBUNIT"/>
    <property type="match status" value="1"/>
</dbReference>
<feature type="chain" id="PRO_5032288993" evidence="3">
    <location>
        <begin position="22"/>
        <end position="408"/>
    </location>
</feature>
<dbReference type="Proteomes" id="UP000006339">
    <property type="component" value="Unassembled WGS sequence"/>
</dbReference>
<dbReference type="PANTHER" id="PTHR45712">
    <property type="entry name" value="AGAP008170-PA"/>
    <property type="match status" value="1"/>
</dbReference>
<evidence type="ECO:0000256" key="1">
    <source>
        <dbReference type="ARBA" id="ARBA00022614"/>
    </source>
</evidence>
<sequence>MKKLSIFLIYLIGTATCSLYADPQNDLVKSIYATLEKKNWVDKRFAFIVWPDYMNLCEDRLRDRKKEEEFGALMQSLGAKNFVKDFSVDAEKSLNPEITRCLTALLKTKKIDLIITINIIAGLYKGFLYGPILDNRVFHFSAGKTDLSQQATLRLEADGKEVDELKIHKDIRRLSIRNRFLYRITGMSALTDLETINVSDLDLQNIPKFDFDRPYSISMNNNSIKDVHATDFDKNVFSIEMYRNLIEDDVWFCDIDSIKEVNITRNKLRVADCLLSNDHVEKVSGSFNYISNISARKIGKKLQFLDLSYNGIRSFPWNAVNESSLKEVDLSNNQIYDIVTLNLATIEKVDISKNPTLKVVVGEKSKNLRLLRISPNAVVEFSNSLKRCESGDKVNKTAPNGCVVVEYE</sequence>
<protein>
    <submittedName>
        <fullName evidence="4">Leucine rich repeat protein</fullName>
    </submittedName>
</protein>
<keyword evidence="1" id="KW-0433">Leucine-rich repeat</keyword>
<evidence type="ECO:0000313" key="4">
    <source>
        <dbReference type="EMBL" id="EKO50755.1"/>
    </source>
</evidence>
<dbReference type="InterPro" id="IPR050333">
    <property type="entry name" value="SLRP"/>
</dbReference>
<keyword evidence="2" id="KW-0677">Repeat</keyword>
<dbReference type="InterPro" id="IPR001611">
    <property type="entry name" value="Leu-rich_rpt"/>
</dbReference>
<evidence type="ECO:0000256" key="2">
    <source>
        <dbReference type="ARBA" id="ARBA00022737"/>
    </source>
</evidence>
<evidence type="ECO:0000313" key="5">
    <source>
        <dbReference type="Proteomes" id="UP000006339"/>
    </source>
</evidence>
<comment type="caution">
    <text evidence="4">The sequence shown here is derived from an EMBL/GenBank/DDBJ whole genome shotgun (WGS) entry which is preliminary data.</text>
</comment>
<reference evidence="4" key="1">
    <citation type="submission" date="2012-10" db="EMBL/GenBank/DDBJ databases">
        <authorList>
            <person name="Harkins D.M."/>
            <person name="Durkin A.S."/>
            <person name="Brinkac L.M."/>
            <person name="Selengut J.D."/>
            <person name="Sanka R."/>
            <person name="DePew J."/>
            <person name="Purushe J."/>
            <person name="Picardeau M."/>
            <person name="Werts C."/>
            <person name="Goarant C."/>
            <person name="Vinetz J.M."/>
            <person name="Sutton G.G."/>
            <person name="Nelson W.C."/>
            <person name="Fouts D.E."/>
        </authorList>
    </citation>
    <scope>NUCLEOTIDE SEQUENCE [LARGE SCALE GENOMIC DNA]</scope>
    <source>
        <strain evidence="4">200802841</strain>
    </source>
</reference>
<gene>
    <name evidence="4" type="ORF">LEP1GSC131_3250</name>
</gene>
<dbReference type="Gene3D" id="3.80.10.10">
    <property type="entry name" value="Ribonuclease Inhibitor"/>
    <property type="match status" value="1"/>
</dbReference>
<dbReference type="InterPro" id="IPR032675">
    <property type="entry name" value="LRR_dom_sf"/>
</dbReference>
<name>A0A828Y6J6_9LEPT</name>
<organism evidence="4 5">
    <name type="scientific">Leptospira kirschneri str. 200802841</name>
    <dbReference type="NCBI Taxonomy" id="1193047"/>
    <lineage>
        <taxon>Bacteria</taxon>
        <taxon>Pseudomonadati</taxon>
        <taxon>Spirochaetota</taxon>
        <taxon>Spirochaetia</taxon>
        <taxon>Leptospirales</taxon>
        <taxon>Leptospiraceae</taxon>
        <taxon>Leptospira</taxon>
    </lineage>
</organism>
<keyword evidence="3" id="KW-0732">Signal</keyword>
<dbReference type="AlphaFoldDB" id="A0A828Y6J6"/>
<proteinExistence type="predicted"/>
<evidence type="ECO:0000256" key="3">
    <source>
        <dbReference type="SAM" id="SignalP"/>
    </source>
</evidence>
<dbReference type="PROSITE" id="PS51450">
    <property type="entry name" value="LRR"/>
    <property type="match status" value="1"/>
</dbReference>
<feature type="signal peptide" evidence="3">
    <location>
        <begin position="1"/>
        <end position="21"/>
    </location>
</feature>
<dbReference type="SUPFAM" id="SSF52058">
    <property type="entry name" value="L domain-like"/>
    <property type="match status" value="1"/>
</dbReference>